<dbReference type="CDD" id="cd04859">
    <property type="entry name" value="Prim_Pol"/>
    <property type="match status" value="1"/>
</dbReference>
<accession>A0A0F9NKQ3</accession>
<gene>
    <name evidence="2" type="ORF">LCGC14_1014750</name>
</gene>
<comment type="caution">
    <text evidence="2">The sequence shown here is derived from an EMBL/GenBank/DDBJ whole genome shotgun (WGS) entry which is preliminary data.</text>
</comment>
<evidence type="ECO:0000313" key="2">
    <source>
        <dbReference type="EMBL" id="KKN12607.1"/>
    </source>
</evidence>
<evidence type="ECO:0000259" key="1">
    <source>
        <dbReference type="Pfam" id="PF09250"/>
    </source>
</evidence>
<name>A0A0F9NKQ3_9ZZZZ</name>
<dbReference type="EMBL" id="LAZR01004014">
    <property type="protein sequence ID" value="KKN12607.1"/>
    <property type="molecule type" value="Genomic_DNA"/>
</dbReference>
<dbReference type="Pfam" id="PF09250">
    <property type="entry name" value="Prim-Pol"/>
    <property type="match status" value="1"/>
</dbReference>
<dbReference type="InterPro" id="IPR015330">
    <property type="entry name" value="DNA_primase/pol_bifunc_N"/>
</dbReference>
<reference evidence="2" key="1">
    <citation type="journal article" date="2015" name="Nature">
        <title>Complex archaea that bridge the gap between prokaryotes and eukaryotes.</title>
        <authorList>
            <person name="Spang A."/>
            <person name="Saw J.H."/>
            <person name="Jorgensen S.L."/>
            <person name="Zaremba-Niedzwiedzka K."/>
            <person name="Martijn J."/>
            <person name="Lind A.E."/>
            <person name="van Eijk R."/>
            <person name="Schleper C."/>
            <person name="Guy L."/>
            <person name="Ettema T.J."/>
        </authorList>
    </citation>
    <scope>NUCLEOTIDE SEQUENCE</scope>
</reference>
<organism evidence="2">
    <name type="scientific">marine sediment metagenome</name>
    <dbReference type="NCBI Taxonomy" id="412755"/>
    <lineage>
        <taxon>unclassified sequences</taxon>
        <taxon>metagenomes</taxon>
        <taxon>ecological metagenomes</taxon>
    </lineage>
</organism>
<feature type="domain" description="DNA primase/polymerase bifunctional N-terminal" evidence="1">
    <location>
        <begin position="10"/>
        <end position="144"/>
    </location>
</feature>
<sequence length="629" mass="73617">MIPKQLHNKDFRFCLIRKQSKQPFEKEWEKKGYKFDDKKLLDHINSTGNYGVIGGYGRLRILDIDNIEVIDFYKELFNDTFQVKTGSGKLHIYFFSDYNTNHVLINNLGELRANNYQCVGVGSIHPSGGKYEILNDVPIKEYPKERILEILKPNIRDIATTEIQTDIKDTSGSGLEFRRVLAMIREKKSRNIIYKEMMNYRKWASSGDDYRQMTYNKAMDLFIQEQKKPKEIPLKKLSEEELKKQLKPILKKIIAILKKYMDLEQKDYLLIGIWIIGTYFHNSFRSYPYLFFNAMKGSGKSRALNLITKLSKEGIVLNSLTEAVLFRTTGTLGIDEFEGVAKKGNENLRELLNSAYKKTGKVYRMKKVSGKDGETQEVEMFEVYRPIIMANIWGMDDTLGDRCIHLILEKSVNPKIVKLVEDFEDNVQIMDIVESILKVNGHVGHCKHLQSVQQKWNDYIVQHAQHVHNVHNVHNVHIYNKINNTELLGRDLELFFPLFLISDLCGELDEMLKVSIKIVKERKEKDVYESTDVQVYDFIAQRKEEGFIKVNALTQDFRLFTGIEEKQDTWINTRWFGKSLKRLKLVKERKRSNGTLVILDIEKAKEKIKIFKEPEEEKKEEKIEQVKIK</sequence>
<protein>
    <recommendedName>
        <fullName evidence="1">DNA primase/polymerase bifunctional N-terminal domain-containing protein</fullName>
    </recommendedName>
</protein>
<dbReference type="AlphaFoldDB" id="A0A0F9NKQ3"/>
<proteinExistence type="predicted"/>
<dbReference type="SUPFAM" id="SSF56747">
    <property type="entry name" value="Prim-pol domain"/>
    <property type="match status" value="1"/>
</dbReference>